<reference evidence="2" key="1">
    <citation type="journal article" date="2023" name="Mol. Phylogenet. Evol.">
        <title>Genome-scale phylogeny and comparative genomics of the fungal order Sordariales.</title>
        <authorList>
            <person name="Hensen N."/>
            <person name="Bonometti L."/>
            <person name="Westerberg I."/>
            <person name="Brannstrom I.O."/>
            <person name="Guillou S."/>
            <person name="Cros-Aarteil S."/>
            <person name="Calhoun S."/>
            <person name="Haridas S."/>
            <person name="Kuo A."/>
            <person name="Mondo S."/>
            <person name="Pangilinan J."/>
            <person name="Riley R."/>
            <person name="LaButti K."/>
            <person name="Andreopoulos B."/>
            <person name="Lipzen A."/>
            <person name="Chen C."/>
            <person name="Yan M."/>
            <person name="Daum C."/>
            <person name="Ng V."/>
            <person name="Clum A."/>
            <person name="Steindorff A."/>
            <person name="Ohm R.A."/>
            <person name="Martin F."/>
            <person name="Silar P."/>
            <person name="Natvig D.O."/>
            <person name="Lalanne C."/>
            <person name="Gautier V."/>
            <person name="Ament-Velasquez S.L."/>
            <person name="Kruys A."/>
            <person name="Hutchinson M.I."/>
            <person name="Powell A.J."/>
            <person name="Barry K."/>
            <person name="Miller A.N."/>
            <person name="Grigoriev I.V."/>
            <person name="Debuchy R."/>
            <person name="Gladieux P."/>
            <person name="Hiltunen Thoren M."/>
            <person name="Johannesson H."/>
        </authorList>
    </citation>
    <scope>NUCLEOTIDE SEQUENCE</scope>
    <source>
        <strain evidence="2">CBS 168.71</strain>
    </source>
</reference>
<dbReference type="NCBIfam" id="NF045496">
    <property type="entry name" value="FormamaseFmdA"/>
    <property type="match status" value="1"/>
</dbReference>
<feature type="transmembrane region" description="Helical" evidence="1">
    <location>
        <begin position="57"/>
        <end position="90"/>
    </location>
</feature>
<dbReference type="InterPro" id="IPR054833">
    <property type="entry name" value="FormamaseFmdA"/>
</dbReference>
<keyword evidence="1" id="KW-0472">Membrane</keyword>
<organism evidence="2 3">
    <name type="scientific">Chaetomium fimeti</name>
    <dbReference type="NCBI Taxonomy" id="1854472"/>
    <lineage>
        <taxon>Eukaryota</taxon>
        <taxon>Fungi</taxon>
        <taxon>Dikarya</taxon>
        <taxon>Ascomycota</taxon>
        <taxon>Pezizomycotina</taxon>
        <taxon>Sordariomycetes</taxon>
        <taxon>Sordariomycetidae</taxon>
        <taxon>Sordariales</taxon>
        <taxon>Chaetomiaceae</taxon>
        <taxon>Chaetomium</taxon>
    </lineage>
</organism>
<keyword evidence="1" id="KW-1133">Transmembrane helix</keyword>
<keyword evidence="1" id="KW-0812">Transmembrane</keyword>
<feature type="transmembrane region" description="Helical" evidence="1">
    <location>
        <begin position="288"/>
        <end position="313"/>
    </location>
</feature>
<evidence type="ECO:0000313" key="3">
    <source>
        <dbReference type="Proteomes" id="UP001278766"/>
    </source>
</evidence>
<evidence type="ECO:0000256" key="1">
    <source>
        <dbReference type="SAM" id="Phobius"/>
    </source>
</evidence>
<dbReference type="GO" id="GO:0016811">
    <property type="term" value="F:hydrolase activity, acting on carbon-nitrogen (but not peptide) bonds, in linear amides"/>
    <property type="evidence" value="ECO:0007669"/>
    <property type="project" value="InterPro"/>
</dbReference>
<dbReference type="Pfam" id="PF03069">
    <property type="entry name" value="FmdA_AmdA"/>
    <property type="match status" value="1"/>
</dbReference>
<dbReference type="PANTHER" id="PTHR38421">
    <property type="entry name" value="TRANSMEMBRANE PROTEIN USGS"/>
    <property type="match status" value="1"/>
</dbReference>
<sequence length="828" mass="91942">MSADKRLPLDKDKLKKKFDVSHFDINAIIRGIQLTLVGAHRALQNPQMFTSQHYKQAAIAVGVGIAIRLLIAFPIFGIKALLWFLSLIFPLDRVSWDDSLVNGLSFIEEHVLQAPLFFMSLMRYITPTLDDLFMTSLRWVDQTYAQKHKHEDPSRLRAMYYPQMRLYRATDGRTHSTSAAESVTLFLYRFARRSALSLAIFAASYIPYVGRLVLPAASFWTFNRAVGLGPASVIFGTGVFLPRRYLVIFLQSYFSSRSLMRELLEPYFARIKFTSEEKRKWFRSREGLLFGFGIGFYVLLRVPLLGVLIYGVAEASTAYLITKVSDPPPPPSQSEGFAQSQTEWRNKQKFLSLSLANLDALHDKPPPYAEVDPHPTAAQHISAGHIMGRTGIRTVCKVDFDRPAAEQPYLHNRWHPDIPFAGSIRDGETVKIECLDWTGGQIKNNDSADDVKNVDLTQVHYLSGPFEIENAEPGDLLLVEIMDVQPFEDQPWGFTGIFDRRNGGGFLDEIYPSAAKAIWDFEGIYCTSRHIPHVKFAGLIHPGILGCAPSAEVLDRWNTREAALIAANKLDREVAHPPQPLSVHAGSANNGLKQKVGREGARTIPGRPEHGGNCDIKNLSRGSKVYLPVHVPGAKFSVGDLHFSQGDGEISFCGAIEMAGVITINFSVIKKGVTNLGLKSPIYIPGPVEPQFGPGRYIYFEGFSVDESGRQHYMDVTVAYRQTTLRCIEYLRRFGYSDYQIYLLLSCAPVQGHVAGIVDIPNACTTLGLPMDIFDFDISPSSAAAAVVGPRDMGRCAFETGRTAGEVRRYGGGGNDGPVSFGGGLTYR</sequence>
<gene>
    <name evidence="2" type="ORF">B0H64DRAFT_414965</name>
</gene>
<feature type="transmembrane region" description="Helical" evidence="1">
    <location>
        <begin position="234"/>
        <end position="254"/>
    </location>
</feature>
<dbReference type="Gene3D" id="2.60.120.580">
    <property type="entry name" value="Acetamidase/Formamidase-like domains"/>
    <property type="match status" value="1"/>
</dbReference>
<comment type="caution">
    <text evidence="2">The sequence shown here is derived from an EMBL/GenBank/DDBJ whole genome shotgun (WGS) entry which is preliminary data.</text>
</comment>
<dbReference type="SUPFAM" id="SSF141130">
    <property type="entry name" value="Acetamidase/Formamidase-like"/>
    <property type="match status" value="1"/>
</dbReference>
<protein>
    <submittedName>
        <fullName evidence="2">Formamidase</fullName>
    </submittedName>
</protein>
<dbReference type="RefSeq" id="XP_062665053.1">
    <property type="nucleotide sequence ID" value="XM_062805069.1"/>
</dbReference>
<accession>A0AAE0HRV1</accession>
<dbReference type="PANTHER" id="PTHR38421:SF1">
    <property type="entry name" value="TRANSMEMBRANE PROTEIN"/>
    <property type="match status" value="1"/>
</dbReference>
<name>A0AAE0HRV1_9PEZI</name>
<dbReference type="GeneID" id="87842017"/>
<dbReference type="EMBL" id="JAUEPN010000001">
    <property type="protein sequence ID" value="KAK3301539.1"/>
    <property type="molecule type" value="Genomic_DNA"/>
</dbReference>
<evidence type="ECO:0000313" key="2">
    <source>
        <dbReference type="EMBL" id="KAK3301539.1"/>
    </source>
</evidence>
<feature type="transmembrane region" description="Helical" evidence="1">
    <location>
        <begin position="195"/>
        <end position="214"/>
    </location>
</feature>
<keyword evidence="3" id="KW-1185">Reference proteome</keyword>
<dbReference type="AlphaFoldDB" id="A0AAE0HRV1"/>
<proteinExistence type="predicted"/>
<dbReference type="Proteomes" id="UP001278766">
    <property type="component" value="Unassembled WGS sequence"/>
</dbReference>
<dbReference type="InterPro" id="IPR004304">
    <property type="entry name" value="FmdA_AmdA"/>
</dbReference>
<reference evidence="2" key="2">
    <citation type="submission" date="2023-06" db="EMBL/GenBank/DDBJ databases">
        <authorList>
            <consortium name="Lawrence Berkeley National Laboratory"/>
            <person name="Haridas S."/>
            <person name="Hensen N."/>
            <person name="Bonometti L."/>
            <person name="Westerberg I."/>
            <person name="Brannstrom I.O."/>
            <person name="Guillou S."/>
            <person name="Cros-Aarteil S."/>
            <person name="Calhoun S."/>
            <person name="Kuo A."/>
            <person name="Mondo S."/>
            <person name="Pangilinan J."/>
            <person name="Riley R."/>
            <person name="Labutti K."/>
            <person name="Andreopoulos B."/>
            <person name="Lipzen A."/>
            <person name="Chen C."/>
            <person name="Yanf M."/>
            <person name="Daum C."/>
            <person name="Ng V."/>
            <person name="Clum A."/>
            <person name="Steindorff A."/>
            <person name="Ohm R."/>
            <person name="Martin F."/>
            <person name="Silar P."/>
            <person name="Natvig D."/>
            <person name="Lalanne C."/>
            <person name="Gautier V."/>
            <person name="Ament-Velasquez S.L."/>
            <person name="Kruys A."/>
            <person name="Hutchinson M.I."/>
            <person name="Powell A.J."/>
            <person name="Barry K."/>
            <person name="Miller A.N."/>
            <person name="Grigoriev I.V."/>
            <person name="Debuchy R."/>
            <person name="Gladieux P."/>
            <person name="Thoren M.H."/>
            <person name="Johannesson H."/>
        </authorList>
    </citation>
    <scope>NUCLEOTIDE SEQUENCE</scope>
    <source>
        <strain evidence="2">CBS 168.71</strain>
    </source>
</reference>